<keyword evidence="5" id="KW-0802">TPR repeat</keyword>
<accession>A0A1Y1JPT9</accession>
<feature type="compositionally biased region" description="Acidic residues" evidence="6">
    <location>
        <begin position="29"/>
        <end position="46"/>
    </location>
</feature>
<protein>
    <recommendedName>
        <fullName evidence="2">peptidylprolyl isomerase</fullName>
        <ecNumber evidence="2">5.2.1.8</ecNumber>
    </recommendedName>
</protein>
<name>A0A1Y1JPT9_PLAGO</name>
<dbReference type="Gene3D" id="1.25.40.10">
    <property type="entry name" value="Tetratricopeptide repeat domain"/>
    <property type="match status" value="1"/>
</dbReference>
<evidence type="ECO:0000256" key="2">
    <source>
        <dbReference type="ARBA" id="ARBA00013194"/>
    </source>
</evidence>
<feature type="region of interest" description="Disordered" evidence="6">
    <location>
        <begin position="1"/>
        <end position="121"/>
    </location>
</feature>
<evidence type="ECO:0000313" key="9">
    <source>
        <dbReference type="Proteomes" id="UP000195521"/>
    </source>
</evidence>
<gene>
    <name evidence="8" type="ORF">PGO_143050</name>
</gene>
<dbReference type="InterPro" id="IPR019734">
    <property type="entry name" value="TPR_rpt"/>
</dbReference>
<dbReference type="SUPFAM" id="SSF48452">
    <property type="entry name" value="TPR-like"/>
    <property type="match status" value="1"/>
</dbReference>
<dbReference type="GO" id="GO:0003755">
    <property type="term" value="F:peptidyl-prolyl cis-trans isomerase activity"/>
    <property type="evidence" value="ECO:0007669"/>
    <property type="project" value="UniProtKB-EC"/>
</dbReference>
<dbReference type="InterPro" id="IPR011990">
    <property type="entry name" value="TPR-like_helical_dom_sf"/>
</dbReference>
<evidence type="ECO:0000256" key="6">
    <source>
        <dbReference type="SAM" id="MobiDB-lite"/>
    </source>
</evidence>
<evidence type="ECO:0000313" key="8">
    <source>
        <dbReference type="EMBL" id="GAW83508.1"/>
    </source>
</evidence>
<evidence type="ECO:0000256" key="7">
    <source>
        <dbReference type="SAM" id="Phobius"/>
    </source>
</evidence>
<organism evidence="8 9">
    <name type="scientific">Plasmodium gonderi</name>
    <dbReference type="NCBI Taxonomy" id="77519"/>
    <lineage>
        <taxon>Eukaryota</taxon>
        <taxon>Sar</taxon>
        <taxon>Alveolata</taxon>
        <taxon>Apicomplexa</taxon>
        <taxon>Aconoidasida</taxon>
        <taxon>Haemosporida</taxon>
        <taxon>Plasmodiidae</taxon>
        <taxon>Plasmodium</taxon>
        <taxon>Plasmodium (Plasmodium)</taxon>
    </lineage>
</organism>
<dbReference type="AlphaFoldDB" id="A0A1Y1JPT9"/>
<dbReference type="PANTHER" id="PTHR46512">
    <property type="entry name" value="PEPTIDYLPROLYL ISOMERASE"/>
    <property type="match status" value="1"/>
</dbReference>
<dbReference type="EMBL" id="BDQF01000015">
    <property type="protein sequence ID" value="GAW83508.1"/>
    <property type="molecule type" value="Genomic_DNA"/>
</dbReference>
<feature type="compositionally biased region" description="Basic and acidic residues" evidence="6">
    <location>
        <begin position="111"/>
        <end position="121"/>
    </location>
</feature>
<feature type="compositionally biased region" description="Basic and acidic residues" evidence="6">
    <location>
        <begin position="15"/>
        <end position="28"/>
    </location>
</feature>
<dbReference type="OrthoDB" id="433738at2759"/>
<dbReference type="SMART" id="SM00028">
    <property type="entry name" value="TPR"/>
    <property type="match status" value="2"/>
</dbReference>
<feature type="transmembrane region" description="Helical" evidence="7">
    <location>
        <begin position="280"/>
        <end position="303"/>
    </location>
</feature>
<feature type="repeat" description="TPR" evidence="5">
    <location>
        <begin position="197"/>
        <end position="230"/>
    </location>
</feature>
<keyword evidence="7" id="KW-0472">Membrane</keyword>
<dbReference type="InterPro" id="IPR050754">
    <property type="entry name" value="FKBP4/5/8-like"/>
</dbReference>
<dbReference type="PROSITE" id="PS50005">
    <property type="entry name" value="TPR"/>
    <property type="match status" value="1"/>
</dbReference>
<evidence type="ECO:0000256" key="3">
    <source>
        <dbReference type="ARBA" id="ARBA00023110"/>
    </source>
</evidence>
<sequence length="314" mass="36518">MDSLLESCTQSNLRNLKEGNIKYDHTLDEEKEGNENIDTDVYDSENNESSKSYLKKKSVSGEQKDCSNNSGVENDKKKNLINESPLDVEENQKKFAKDSLNTEYSEDENEKETKDDANEKYNKGDYEGAVKIWERGLRSINYVLSKKEELNNERLEAFQKLQSTYCSNIAQGYMKLNKYSECVKYSLLAQENDKKNVKIYFRLAKGYFMLGEFDKAIQILNEGIKIDNDFALVNLLALVKRKKHLHLKKEKHMMRHIFDNLKNKPLINDKDCTNSFFKPVYSLISVLLMFVCAFFARLSSLLVRIFKKCKMKSS</sequence>
<dbReference type="Proteomes" id="UP000195521">
    <property type="component" value="Unassembled WGS sequence"/>
</dbReference>
<reference evidence="9" key="1">
    <citation type="submission" date="2017-04" db="EMBL/GenBank/DDBJ databases">
        <title>Plasmodium gonderi genome.</title>
        <authorList>
            <person name="Arisue N."/>
            <person name="Honma H."/>
            <person name="Kawai S."/>
            <person name="Tougan T."/>
            <person name="Tanabe K."/>
            <person name="Horii T."/>
        </authorList>
    </citation>
    <scope>NUCLEOTIDE SEQUENCE [LARGE SCALE GENOMIC DNA]</scope>
    <source>
        <strain evidence="9">ATCC 30045</strain>
    </source>
</reference>
<keyword evidence="7" id="KW-1133">Transmembrane helix</keyword>
<dbReference type="RefSeq" id="XP_028546097.1">
    <property type="nucleotide sequence ID" value="XM_028690296.1"/>
</dbReference>
<keyword evidence="9" id="KW-1185">Reference proteome</keyword>
<evidence type="ECO:0000256" key="5">
    <source>
        <dbReference type="PROSITE-ProRule" id="PRU00339"/>
    </source>
</evidence>
<dbReference type="OMA" id="HSTYCSN"/>
<proteinExistence type="predicted"/>
<keyword evidence="4" id="KW-0413">Isomerase</keyword>
<feature type="compositionally biased region" description="Polar residues" evidence="6">
    <location>
        <begin position="1"/>
        <end position="14"/>
    </location>
</feature>
<comment type="caution">
    <text evidence="8">The sequence shown here is derived from an EMBL/GenBank/DDBJ whole genome shotgun (WGS) entry which is preliminary data.</text>
</comment>
<dbReference type="GeneID" id="39750253"/>
<evidence type="ECO:0000256" key="4">
    <source>
        <dbReference type="ARBA" id="ARBA00023235"/>
    </source>
</evidence>
<dbReference type="PANTHER" id="PTHR46512:SF9">
    <property type="entry name" value="PEPTIDYLPROLYL ISOMERASE"/>
    <property type="match status" value="1"/>
</dbReference>
<dbReference type="EC" id="5.2.1.8" evidence="2"/>
<evidence type="ECO:0000256" key="1">
    <source>
        <dbReference type="ARBA" id="ARBA00000971"/>
    </source>
</evidence>
<keyword evidence="7" id="KW-0812">Transmembrane</keyword>
<comment type="catalytic activity">
    <reaction evidence="1">
        <text>[protein]-peptidylproline (omega=180) = [protein]-peptidylproline (omega=0)</text>
        <dbReference type="Rhea" id="RHEA:16237"/>
        <dbReference type="Rhea" id="RHEA-COMP:10747"/>
        <dbReference type="Rhea" id="RHEA-COMP:10748"/>
        <dbReference type="ChEBI" id="CHEBI:83833"/>
        <dbReference type="ChEBI" id="CHEBI:83834"/>
        <dbReference type="EC" id="5.2.1.8"/>
    </reaction>
</comment>
<keyword evidence="3" id="KW-0697">Rotamase</keyword>